<dbReference type="InterPro" id="IPR058240">
    <property type="entry name" value="rSAM_sf"/>
</dbReference>
<name>A0A328VA49_9CHLR</name>
<dbReference type="GO" id="GO:0031419">
    <property type="term" value="F:cobalamin binding"/>
    <property type="evidence" value="ECO:0007669"/>
    <property type="project" value="InterPro"/>
</dbReference>
<comment type="cofactor">
    <cofactor evidence="1">
        <name>[4Fe-4S] cluster</name>
        <dbReference type="ChEBI" id="CHEBI:49883"/>
    </cofactor>
</comment>
<dbReference type="InterPro" id="IPR007197">
    <property type="entry name" value="rSAM"/>
</dbReference>
<keyword evidence="3" id="KW-0479">Metal-binding</keyword>
<dbReference type="NCBIfam" id="NF040546">
    <property type="entry name" value="rSAM_CUAEP"/>
    <property type="match status" value="1"/>
</dbReference>
<dbReference type="InterPro" id="IPR054699">
    <property type="entry name" value="rSAM_CUAEP"/>
</dbReference>
<dbReference type="GO" id="GO:0046872">
    <property type="term" value="F:metal ion binding"/>
    <property type="evidence" value="ECO:0007669"/>
    <property type="project" value="UniProtKB-KW"/>
</dbReference>
<dbReference type="SMART" id="SM00729">
    <property type="entry name" value="Elp3"/>
    <property type="match status" value="1"/>
</dbReference>
<evidence type="ECO:0000259" key="6">
    <source>
        <dbReference type="PROSITE" id="PS51332"/>
    </source>
</evidence>
<evidence type="ECO:0000313" key="9">
    <source>
        <dbReference type="Proteomes" id="UP000248706"/>
    </source>
</evidence>
<dbReference type="PROSITE" id="PS51918">
    <property type="entry name" value="RADICAL_SAM"/>
    <property type="match status" value="1"/>
</dbReference>
<dbReference type="CDD" id="cd01335">
    <property type="entry name" value="Radical_SAM"/>
    <property type="match status" value="1"/>
</dbReference>
<keyword evidence="5" id="KW-0411">Iron-sulfur</keyword>
<dbReference type="SFLD" id="SFLDG01082">
    <property type="entry name" value="B12-binding_domain_containing"/>
    <property type="match status" value="1"/>
</dbReference>
<dbReference type="SFLD" id="SFLDS00029">
    <property type="entry name" value="Radical_SAM"/>
    <property type="match status" value="1"/>
</dbReference>
<dbReference type="RefSeq" id="WP_112426466.1">
    <property type="nucleotide sequence ID" value="NZ_MCIF01000002.1"/>
</dbReference>
<comment type="caution">
    <text evidence="8">The sequence shown here is derived from an EMBL/GenBank/DDBJ whole genome shotgun (WGS) entry which is preliminary data.</text>
</comment>
<dbReference type="GO" id="GO:0005829">
    <property type="term" value="C:cytosol"/>
    <property type="evidence" value="ECO:0007669"/>
    <property type="project" value="TreeGrafter"/>
</dbReference>
<accession>A0A328VA49</accession>
<dbReference type="Pfam" id="PF04055">
    <property type="entry name" value="Radical_SAM"/>
    <property type="match status" value="1"/>
</dbReference>
<dbReference type="Gene3D" id="3.40.50.280">
    <property type="entry name" value="Cobalamin-binding domain"/>
    <property type="match status" value="1"/>
</dbReference>
<protein>
    <submittedName>
        <fullName evidence="8">Radical SAM protein</fullName>
    </submittedName>
</protein>
<dbReference type="InterPro" id="IPR023404">
    <property type="entry name" value="rSAM_horseshoe"/>
</dbReference>
<sequence length="498" mass="56032">MKTPGAILLLSCYELGHQPLALASLQTRLREAGYQPRAIDGAVEPLREEEIRAARLVAISVPMHTALRLGEALARRIRAVHPQAYLCFYGLYALLNADYLLREVADAVLGGEYEEPLLALVRALERGEEQPRVPGVRTREQAAGAWLQRPAFVVPQRDGLPELQLYARLEWNGQYRLAGYTETTRGCKHTCLHCPITPVYRGRFFAVPQEVVLADIRAQVEQGAEHITFGDPDFFNGPTHALRIARALHREFPTVTFDATIKIEHLLKHRHLLPELRELGCLFVVSAVESLNDEVLHHLRKGHSAADAVAAFELMEEMGLTLRPSLLPFSPWETLESYLALLDFFEERHLVEQVDPVHFSIRLLIPPGSALLESEGRPAWLGELDEEAYSYRWHHPDPRMDHLQERVAVLAEEAAQRGEPPVETFFRIKEEALAVCGRSFDREAALQRYGEPRRPPRLTESWFCCAEPTRGQFGSCSSPAGPRQSAAAAAFDCCGVRR</sequence>
<keyword evidence="9" id="KW-1185">Reference proteome</keyword>
<dbReference type="GO" id="GO:0051536">
    <property type="term" value="F:iron-sulfur cluster binding"/>
    <property type="evidence" value="ECO:0007669"/>
    <property type="project" value="UniProtKB-KW"/>
</dbReference>
<dbReference type="InterPro" id="IPR006158">
    <property type="entry name" value="Cobalamin-bd"/>
</dbReference>
<proteinExistence type="predicted"/>
<dbReference type="PROSITE" id="PS51332">
    <property type="entry name" value="B12_BINDING"/>
    <property type="match status" value="1"/>
</dbReference>
<evidence type="ECO:0000256" key="2">
    <source>
        <dbReference type="ARBA" id="ARBA00022691"/>
    </source>
</evidence>
<dbReference type="PANTHER" id="PTHR43409">
    <property type="entry name" value="ANAEROBIC MAGNESIUM-PROTOPORPHYRIN IX MONOMETHYL ESTER CYCLASE-RELATED"/>
    <property type="match status" value="1"/>
</dbReference>
<keyword evidence="2" id="KW-0949">S-adenosyl-L-methionine</keyword>
<dbReference type="PANTHER" id="PTHR43409:SF7">
    <property type="entry name" value="BLL1977 PROTEIN"/>
    <property type="match status" value="1"/>
</dbReference>
<evidence type="ECO:0000256" key="3">
    <source>
        <dbReference type="ARBA" id="ARBA00022723"/>
    </source>
</evidence>
<dbReference type="InterPro" id="IPR051198">
    <property type="entry name" value="BchE-like"/>
</dbReference>
<dbReference type="EMBL" id="MCIF01000002">
    <property type="protein sequence ID" value="RAQ94507.1"/>
    <property type="molecule type" value="Genomic_DNA"/>
</dbReference>
<reference evidence="8 9" key="1">
    <citation type="submission" date="2016-08" db="EMBL/GenBank/DDBJ databases">
        <title>Analysis of Carbohydrate Active Enzymes in Thermogemmatispora T81 Reveals Carbohydrate Degradation Ability.</title>
        <authorList>
            <person name="Tomazini A."/>
            <person name="Lal S."/>
            <person name="Stott M."/>
            <person name="Henrissat B."/>
            <person name="Polikarpov I."/>
            <person name="Sparling R."/>
            <person name="Levin D.B."/>
        </authorList>
    </citation>
    <scope>NUCLEOTIDE SEQUENCE [LARGE SCALE GENOMIC DNA]</scope>
    <source>
        <strain evidence="8 9">T81</strain>
    </source>
</reference>
<organism evidence="8 9">
    <name type="scientific">Thermogemmatispora tikiterensis</name>
    <dbReference type="NCBI Taxonomy" id="1825093"/>
    <lineage>
        <taxon>Bacteria</taxon>
        <taxon>Bacillati</taxon>
        <taxon>Chloroflexota</taxon>
        <taxon>Ktedonobacteria</taxon>
        <taxon>Thermogemmatisporales</taxon>
        <taxon>Thermogemmatisporaceae</taxon>
        <taxon>Thermogemmatispora</taxon>
    </lineage>
</organism>
<dbReference type="GO" id="GO:0003824">
    <property type="term" value="F:catalytic activity"/>
    <property type="evidence" value="ECO:0007669"/>
    <property type="project" value="InterPro"/>
</dbReference>
<evidence type="ECO:0000256" key="1">
    <source>
        <dbReference type="ARBA" id="ARBA00001966"/>
    </source>
</evidence>
<keyword evidence="4" id="KW-0408">Iron</keyword>
<feature type="domain" description="Radical SAM core" evidence="7">
    <location>
        <begin position="173"/>
        <end position="406"/>
    </location>
</feature>
<feature type="domain" description="B12-binding" evidence="6">
    <location>
        <begin position="4"/>
        <end position="131"/>
    </location>
</feature>
<dbReference type="Gene3D" id="3.80.30.20">
    <property type="entry name" value="tm_1862 like domain"/>
    <property type="match status" value="1"/>
</dbReference>
<dbReference type="AlphaFoldDB" id="A0A328VA49"/>
<dbReference type="Proteomes" id="UP000248706">
    <property type="component" value="Unassembled WGS sequence"/>
</dbReference>
<evidence type="ECO:0000259" key="7">
    <source>
        <dbReference type="PROSITE" id="PS51918"/>
    </source>
</evidence>
<dbReference type="InterPro" id="IPR006638">
    <property type="entry name" value="Elp3/MiaA/NifB-like_rSAM"/>
</dbReference>
<evidence type="ECO:0000256" key="4">
    <source>
        <dbReference type="ARBA" id="ARBA00023004"/>
    </source>
</evidence>
<evidence type="ECO:0000313" key="8">
    <source>
        <dbReference type="EMBL" id="RAQ94507.1"/>
    </source>
</evidence>
<gene>
    <name evidence="8" type="ORF">A4R35_03105</name>
</gene>
<evidence type="ECO:0000256" key="5">
    <source>
        <dbReference type="ARBA" id="ARBA00023014"/>
    </source>
</evidence>
<dbReference type="SUPFAM" id="SSF102114">
    <property type="entry name" value="Radical SAM enzymes"/>
    <property type="match status" value="1"/>
</dbReference>
<dbReference type="OrthoDB" id="9801424at2"/>